<comment type="similarity">
    <text evidence="1">Belongs to the DapA family.</text>
</comment>
<evidence type="ECO:0000256" key="2">
    <source>
        <dbReference type="ARBA" id="ARBA00023239"/>
    </source>
</evidence>
<reference evidence="4" key="1">
    <citation type="submission" date="2016-03" db="EMBL/GenBank/DDBJ databases">
        <title>Complete genome sequence of Solimmundus cernigliae, representing a novel lineage of polycyclic aromatic hydrocarbon degraders within the Gammaproteobacteria.</title>
        <authorList>
            <person name="Singleton D.R."/>
            <person name="Dickey A.N."/>
            <person name="Scholl E.H."/>
            <person name="Wright F.A."/>
            <person name="Aitken M.D."/>
        </authorList>
    </citation>
    <scope>NUCLEOTIDE SEQUENCE [LARGE SCALE GENOMIC DNA]</scope>
    <source>
        <strain evidence="4">TR3.2</strain>
    </source>
</reference>
<dbReference type="Proteomes" id="UP000092952">
    <property type="component" value="Chromosome"/>
</dbReference>
<evidence type="ECO:0000313" key="3">
    <source>
        <dbReference type="EMBL" id="ANX04846.1"/>
    </source>
</evidence>
<dbReference type="STRING" id="1810504.PG2T_12165"/>
<evidence type="ECO:0000313" key="4">
    <source>
        <dbReference type="Proteomes" id="UP000092952"/>
    </source>
</evidence>
<sequence length="322" mass="36113">MALEYTRSNAKDWAKEKIKGFYMCPVTPVGEDRHVDEKGLRENIDAFIGMGIEGLVVGGFFAEGWNMTPTQWLRFHQVVADAGRGRIPLWTIILDPCVHTAIEKMNAVKDMGFEGAEVINPVVQLRTDDEIFDWFKYLTDHTDLAVCLYRTGVGGRVLGFDLMQRLAAIDTMVAVKQGAGSRIDTLRMRRELPGNFLVCDPSEAVFLDDLRAGGQCVWGELSYILYGKKRHLVNEYRALAAQGKWEEAREKSMQLNGVRLLLEETLLWKIIETNTYAGTVSSVKTWFEAIGLKGGRMIPPLRDLPAAQADVLRGKLQDLGVC</sequence>
<organism evidence="3 4">
    <name type="scientific">Immundisolibacter cernigliae</name>
    <dbReference type="NCBI Taxonomy" id="1810504"/>
    <lineage>
        <taxon>Bacteria</taxon>
        <taxon>Pseudomonadati</taxon>
        <taxon>Pseudomonadota</taxon>
        <taxon>Gammaproteobacteria</taxon>
        <taxon>Immundisolibacterales</taxon>
        <taxon>Immundisolibacteraceae</taxon>
        <taxon>Immundisolibacter</taxon>
    </lineage>
</organism>
<proteinExistence type="inferred from homology"/>
<dbReference type="SMART" id="SM01130">
    <property type="entry name" value="DHDPS"/>
    <property type="match status" value="1"/>
</dbReference>
<gene>
    <name evidence="3" type="ORF">PG2T_12165</name>
</gene>
<dbReference type="InParanoid" id="A0A1B1YVQ1"/>
<dbReference type="PANTHER" id="PTHR12128">
    <property type="entry name" value="DIHYDRODIPICOLINATE SYNTHASE"/>
    <property type="match status" value="1"/>
</dbReference>
<evidence type="ECO:0000256" key="1">
    <source>
        <dbReference type="ARBA" id="ARBA00007592"/>
    </source>
</evidence>
<dbReference type="InterPro" id="IPR002220">
    <property type="entry name" value="DapA-like"/>
</dbReference>
<dbReference type="EMBL" id="CP014671">
    <property type="protein sequence ID" value="ANX04846.1"/>
    <property type="molecule type" value="Genomic_DNA"/>
</dbReference>
<dbReference type="OrthoDB" id="9778880at2"/>
<dbReference type="Pfam" id="PF00701">
    <property type="entry name" value="DHDPS"/>
    <property type="match status" value="1"/>
</dbReference>
<protein>
    <submittedName>
        <fullName evidence="3">Dihydrodipicolinate synthase family protein</fullName>
    </submittedName>
</protein>
<dbReference type="RefSeq" id="WP_068805872.1">
    <property type="nucleotide sequence ID" value="NZ_CP014671.1"/>
</dbReference>
<dbReference type="AlphaFoldDB" id="A0A1B1YVQ1"/>
<accession>A0A1B1YVQ1</accession>
<dbReference type="GO" id="GO:0008840">
    <property type="term" value="F:4-hydroxy-tetrahydrodipicolinate synthase activity"/>
    <property type="evidence" value="ECO:0007669"/>
    <property type="project" value="TreeGrafter"/>
</dbReference>
<dbReference type="PANTHER" id="PTHR12128:SF66">
    <property type="entry name" value="4-HYDROXY-2-OXOGLUTARATE ALDOLASE, MITOCHONDRIAL"/>
    <property type="match status" value="1"/>
</dbReference>
<keyword evidence="2" id="KW-0456">Lyase</keyword>
<dbReference type="Gene3D" id="3.20.20.70">
    <property type="entry name" value="Aldolase class I"/>
    <property type="match status" value="1"/>
</dbReference>
<dbReference type="SUPFAM" id="SSF51569">
    <property type="entry name" value="Aldolase"/>
    <property type="match status" value="1"/>
</dbReference>
<dbReference type="InterPro" id="IPR013785">
    <property type="entry name" value="Aldolase_TIM"/>
</dbReference>
<dbReference type="KEGG" id="gbi:PG2T_12165"/>
<keyword evidence="4" id="KW-1185">Reference proteome</keyword>
<dbReference type="CDD" id="cd00408">
    <property type="entry name" value="DHDPS-like"/>
    <property type="match status" value="1"/>
</dbReference>
<name>A0A1B1YVQ1_9GAMM</name>